<name>A0A4R3KM24_9SPHI</name>
<dbReference type="SUPFAM" id="SSF47413">
    <property type="entry name" value="lambda repressor-like DNA-binding domains"/>
    <property type="match status" value="1"/>
</dbReference>
<dbReference type="InterPro" id="IPR010982">
    <property type="entry name" value="Lambda_DNA-bd_dom_sf"/>
</dbReference>
<dbReference type="RefSeq" id="WP_132130653.1">
    <property type="nucleotide sequence ID" value="NZ_CP042432.1"/>
</dbReference>
<sequence length="221" mass="25611">MSNLLLYYRPKGQKHDPQRFSGFVTKSEFLRRGEFIHKRIARGFSAEEVSFLIGRNKLFIEDYEEMSGGIRPDGEDIQALSELLGEDLSILFPPQGDDLLDWEVSGTKKEKDSTLFYQAALETDETGKLEIKAEETIWEEYENVPVRDHGAAFDIVTELLEGNYFLSSRSALEIFTTIQGVLAFKMRPVALKWEISHFLLSRKLCCYRNSNGKWRYHKRIN</sequence>
<dbReference type="AlphaFoldDB" id="A0A4R3KM24"/>
<keyword evidence="2" id="KW-1185">Reference proteome</keyword>
<dbReference type="OrthoDB" id="702555at2"/>
<evidence type="ECO:0000313" key="2">
    <source>
        <dbReference type="Proteomes" id="UP000295807"/>
    </source>
</evidence>
<protein>
    <submittedName>
        <fullName evidence="1">Uncharacterized protein</fullName>
    </submittedName>
</protein>
<comment type="caution">
    <text evidence="1">The sequence shown here is derived from an EMBL/GenBank/DDBJ whole genome shotgun (WGS) entry which is preliminary data.</text>
</comment>
<evidence type="ECO:0000313" key="1">
    <source>
        <dbReference type="EMBL" id="TCS84749.1"/>
    </source>
</evidence>
<proteinExistence type="predicted"/>
<organism evidence="1 2">
    <name type="scientific">Anseongella ginsenosidimutans</name>
    <dbReference type="NCBI Taxonomy" id="496056"/>
    <lineage>
        <taxon>Bacteria</taxon>
        <taxon>Pseudomonadati</taxon>
        <taxon>Bacteroidota</taxon>
        <taxon>Sphingobacteriia</taxon>
        <taxon>Sphingobacteriales</taxon>
        <taxon>Sphingobacteriaceae</taxon>
        <taxon>Anseongella</taxon>
    </lineage>
</organism>
<accession>A0A4R3KM24</accession>
<dbReference type="GO" id="GO:0003677">
    <property type="term" value="F:DNA binding"/>
    <property type="evidence" value="ECO:0007669"/>
    <property type="project" value="InterPro"/>
</dbReference>
<dbReference type="Proteomes" id="UP000295807">
    <property type="component" value="Unassembled WGS sequence"/>
</dbReference>
<dbReference type="EMBL" id="SMAD01000018">
    <property type="protein sequence ID" value="TCS84749.1"/>
    <property type="molecule type" value="Genomic_DNA"/>
</dbReference>
<reference evidence="1 2" key="1">
    <citation type="submission" date="2019-03" db="EMBL/GenBank/DDBJ databases">
        <title>Genomic Encyclopedia of Type Strains, Phase IV (KMG-IV): sequencing the most valuable type-strain genomes for metagenomic binning, comparative biology and taxonomic classification.</title>
        <authorList>
            <person name="Goeker M."/>
        </authorList>
    </citation>
    <scope>NUCLEOTIDE SEQUENCE [LARGE SCALE GENOMIC DNA]</scope>
    <source>
        <strain evidence="1 2">DSM 21100</strain>
    </source>
</reference>
<gene>
    <name evidence="1" type="ORF">EDD80_11818</name>
</gene>